<protein>
    <submittedName>
        <fullName evidence="1">Uncharacterized protein</fullName>
    </submittedName>
</protein>
<reference evidence="1" key="2">
    <citation type="submission" date="2023-05" db="EMBL/GenBank/DDBJ databases">
        <authorList>
            <person name="Fouks B."/>
        </authorList>
    </citation>
    <scope>NUCLEOTIDE SEQUENCE</scope>
    <source>
        <strain evidence="1">Stay&amp;Tobe</strain>
        <tissue evidence="1">Testes</tissue>
    </source>
</reference>
<dbReference type="SUPFAM" id="SSF50814">
    <property type="entry name" value="Lipocalins"/>
    <property type="match status" value="1"/>
</dbReference>
<sequence>MKSQKPCAPDYLEVDQKLLKGTWFLRASNPNIFNTYKNFKENLDERSIVGIKGNISALIRRSDKFRASTSTAMWSLEHDNLATVYQYDFKVVIGVCKIISADKEFFICQGGSQGLPDEHTVIRFRKECPDQKIMEKLAQALKKVCLDVNNFSFDKSGCNSK</sequence>
<reference evidence="1" key="1">
    <citation type="journal article" date="2023" name="IScience">
        <title>Live-bearing cockroach genome reveals convergent evolutionary mechanisms linked to viviparity in insects and beyond.</title>
        <authorList>
            <person name="Fouks B."/>
            <person name="Harrison M.C."/>
            <person name="Mikhailova A.A."/>
            <person name="Marchal E."/>
            <person name="English S."/>
            <person name="Carruthers M."/>
            <person name="Jennings E.C."/>
            <person name="Chiamaka E.L."/>
            <person name="Frigard R.A."/>
            <person name="Pippel M."/>
            <person name="Attardo G.M."/>
            <person name="Benoit J.B."/>
            <person name="Bornberg-Bauer E."/>
            <person name="Tobe S.S."/>
        </authorList>
    </citation>
    <scope>NUCLEOTIDE SEQUENCE</scope>
    <source>
        <strain evidence="1">Stay&amp;Tobe</strain>
    </source>
</reference>
<dbReference type="Gene3D" id="2.40.128.20">
    <property type="match status" value="1"/>
</dbReference>
<name>A0AAD8E878_DIPPU</name>
<accession>A0AAD8E878</accession>
<dbReference type="InterPro" id="IPR012674">
    <property type="entry name" value="Calycin"/>
</dbReference>
<keyword evidence="2" id="KW-1185">Reference proteome</keyword>
<evidence type="ECO:0000313" key="1">
    <source>
        <dbReference type="EMBL" id="KAJ9580511.1"/>
    </source>
</evidence>
<dbReference type="EMBL" id="JASPKZ010008295">
    <property type="protein sequence ID" value="KAJ9580511.1"/>
    <property type="molecule type" value="Genomic_DNA"/>
</dbReference>
<dbReference type="AlphaFoldDB" id="A0AAD8E878"/>
<dbReference type="Proteomes" id="UP001233999">
    <property type="component" value="Unassembled WGS sequence"/>
</dbReference>
<proteinExistence type="predicted"/>
<evidence type="ECO:0000313" key="2">
    <source>
        <dbReference type="Proteomes" id="UP001233999"/>
    </source>
</evidence>
<gene>
    <name evidence="1" type="ORF">L9F63_024312</name>
</gene>
<organism evidence="1 2">
    <name type="scientific">Diploptera punctata</name>
    <name type="common">Pacific beetle cockroach</name>
    <dbReference type="NCBI Taxonomy" id="6984"/>
    <lineage>
        <taxon>Eukaryota</taxon>
        <taxon>Metazoa</taxon>
        <taxon>Ecdysozoa</taxon>
        <taxon>Arthropoda</taxon>
        <taxon>Hexapoda</taxon>
        <taxon>Insecta</taxon>
        <taxon>Pterygota</taxon>
        <taxon>Neoptera</taxon>
        <taxon>Polyneoptera</taxon>
        <taxon>Dictyoptera</taxon>
        <taxon>Blattodea</taxon>
        <taxon>Blaberoidea</taxon>
        <taxon>Blaberidae</taxon>
        <taxon>Diplopterinae</taxon>
        <taxon>Diploptera</taxon>
    </lineage>
</organism>
<comment type="caution">
    <text evidence="1">The sequence shown here is derived from an EMBL/GenBank/DDBJ whole genome shotgun (WGS) entry which is preliminary data.</text>
</comment>